<evidence type="ECO:0000313" key="1">
    <source>
        <dbReference type="EMBL" id="KAH3668162.1"/>
    </source>
</evidence>
<accession>A0A9P8PA06</accession>
<dbReference type="EMBL" id="JAEUBE010000158">
    <property type="protein sequence ID" value="KAH3668162.1"/>
    <property type="molecule type" value="Genomic_DNA"/>
</dbReference>
<name>A0A9P8PA06_9ASCO</name>
<dbReference type="PANTHER" id="PTHR12975">
    <property type="entry name" value="TRANSPORT PROTEIN TRAPP"/>
    <property type="match status" value="1"/>
</dbReference>
<evidence type="ECO:0000313" key="2">
    <source>
        <dbReference type="Proteomes" id="UP000769157"/>
    </source>
</evidence>
<dbReference type="Pfam" id="PF12739">
    <property type="entry name" value="TRAPPC-Trs85"/>
    <property type="match status" value="1"/>
</dbReference>
<dbReference type="GO" id="GO:1990072">
    <property type="term" value="C:TRAPPIII protein complex"/>
    <property type="evidence" value="ECO:0007669"/>
    <property type="project" value="TreeGrafter"/>
</dbReference>
<dbReference type="AlphaFoldDB" id="A0A9P8PA06"/>
<protein>
    <submittedName>
        <fullName evidence="1">Uncharacterized protein</fullName>
    </submittedName>
</protein>
<proteinExistence type="predicted"/>
<dbReference type="RefSeq" id="XP_046062576.1">
    <property type="nucleotide sequence ID" value="XM_046202729.1"/>
</dbReference>
<dbReference type="Proteomes" id="UP000769157">
    <property type="component" value="Unassembled WGS sequence"/>
</dbReference>
<dbReference type="OrthoDB" id="203724at2759"/>
<sequence length="680" mass="76732">MSEKPANVDFGLKSPYNESVYELVGPDTKGVPSLVCKQVIVQNFCPKISVVSTRKSDSVASELGFVNFLEFLRCFEQPLIEQDTGITSQYRSSSKLTVRFVSPISEQLRDQESLLEVRRLSVGGSGLLNSSESISQSFPVTELYNLGALNPFINDHIKDVDSVIISSQNQQETKVARDSIYYKLLTKSISSTTISPFEFFNHPVMQLYVVSGTDSLEDVNETLNGWKKAVYPGWLDVETMLELVLIVVDPEKTLQEGLRLQEELKLQMGTKSVIVPLDQSEDKVEVQKPLFAQLGEELNRTGSIQREIPAQIHETFNEQIIDILYKQLLPYMEKNIRLWTEELVVPRKSFTGRLFNAGKKWGGGNSKKSFFSFGGNGSEKVQDAAPEPSGSSFNKREGYYSASAPEMQIRRLADWSFMIRDYKSSYTTYELLKKDFLTDKAYNYLASLQEFMIVSLLIGASNKVNPLDKSTAATNTNGITGKMISEVINPMVDSSYYSYLSRFNLKTYSIRLVIVIAELFVVLGQSSALHGQSSSSACQLYYDEAIKLFIKLIDSQLLESTSTAVLMERLACIYYTYNKPERRVSAPAKESYYEQENPMKLKIPDLASFGHTRYRKSILWLILAARELDPVSKPTQTKILVESIEQEIEQLQDPEVSRWLHRDDGLLLGLKKSLGIDAQP</sequence>
<dbReference type="GeneID" id="70233883"/>
<comment type="caution">
    <text evidence="1">The sequence shown here is derived from an EMBL/GenBank/DDBJ whole genome shotgun (WGS) entry which is preliminary data.</text>
</comment>
<organism evidence="1 2">
    <name type="scientific">Ogataea philodendri</name>
    <dbReference type="NCBI Taxonomy" id="1378263"/>
    <lineage>
        <taxon>Eukaryota</taxon>
        <taxon>Fungi</taxon>
        <taxon>Dikarya</taxon>
        <taxon>Ascomycota</taxon>
        <taxon>Saccharomycotina</taxon>
        <taxon>Pichiomycetes</taxon>
        <taxon>Pichiales</taxon>
        <taxon>Pichiaceae</taxon>
        <taxon>Ogataea</taxon>
    </lineage>
</organism>
<reference evidence="1" key="2">
    <citation type="submission" date="2021-01" db="EMBL/GenBank/DDBJ databases">
        <authorList>
            <person name="Schikora-Tamarit M.A."/>
        </authorList>
    </citation>
    <scope>NUCLEOTIDE SEQUENCE</scope>
    <source>
        <strain evidence="1">CBS6075</strain>
    </source>
</reference>
<dbReference type="PANTHER" id="PTHR12975:SF6">
    <property type="entry name" value="TRAFFICKING PROTEIN PARTICLE COMPLEX SUBUNIT 8"/>
    <property type="match status" value="1"/>
</dbReference>
<reference evidence="1" key="1">
    <citation type="journal article" date="2021" name="Open Biol.">
        <title>Shared evolutionary footprints suggest mitochondrial oxidative damage underlies multiple complex I losses in fungi.</title>
        <authorList>
            <person name="Schikora-Tamarit M.A."/>
            <person name="Marcet-Houben M."/>
            <person name="Nosek J."/>
            <person name="Gabaldon T."/>
        </authorList>
    </citation>
    <scope>NUCLEOTIDE SEQUENCE</scope>
    <source>
        <strain evidence="1">CBS6075</strain>
    </source>
</reference>
<dbReference type="InterPro" id="IPR024420">
    <property type="entry name" value="TRAPP_III_complex_Trs85"/>
</dbReference>
<gene>
    <name evidence="1" type="ORF">OGAPHI_001916</name>
</gene>
<keyword evidence="2" id="KW-1185">Reference proteome</keyword>